<gene>
    <name evidence="5" type="primary">kptA</name>
    <name evidence="6" type="ORF">GCM10009020_25310</name>
</gene>
<comment type="caution">
    <text evidence="6">The sequence shown here is derived from an EMBL/GenBank/DDBJ whole genome shotgun (WGS) entry which is preliminary data.</text>
</comment>
<dbReference type="InterPro" id="IPR022928">
    <property type="entry name" value="RNA_2'-PTrans_KptA"/>
</dbReference>
<evidence type="ECO:0000256" key="1">
    <source>
        <dbReference type="ARBA" id="ARBA00009836"/>
    </source>
</evidence>
<organism evidence="6 7">
    <name type="scientific">Natronoarchaeum mannanilyticum</name>
    <dbReference type="NCBI Taxonomy" id="926360"/>
    <lineage>
        <taxon>Archaea</taxon>
        <taxon>Methanobacteriati</taxon>
        <taxon>Methanobacteriota</taxon>
        <taxon>Stenosarchaea group</taxon>
        <taxon>Halobacteria</taxon>
        <taxon>Halobacteriales</taxon>
        <taxon>Natronoarchaeaceae</taxon>
    </lineage>
</organism>
<dbReference type="Proteomes" id="UP001500420">
    <property type="component" value="Unassembled WGS sequence"/>
</dbReference>
<proteinExistence type="inferred from homology"/>
<evidence type="ECO:0000256" key="3">
    <source>
        <dbReference type="ARBA" id="ARBA00023027"/>
    </source>
</evidence>
<keyword evidence="7" id="KW-1185">Reference proteome</keyword>
<dbReference type="AlphaFoldDB" id="A0AAV3TCN9"/>
<dbReference type="InterPro" id="IPR042080">
    <property type="entry name" value="RNA_2'-PTrans_N"/>
</dbReference>
<protein>
    <recommendedName>
        <fullName evidence="5">Probable RNA 2'-phosphotransferase</fullName>
        <ecNumber evidence="5">2.7.1.-</ecNumber>
    </recommendedName>
</protein>
<evidence type="ECO:0000256" key="2">
    <source>
        <dbReference type="ARBA" id="ARBA00022679"/>
    </source>
</evidence>
<dbReference type="GO" id="GO:0003950">
    <property type="term" value="F:NAD+ poly-ADP-ribosyltransferase activity"/>
    <property type="evidence" value="ECO:0007669"/>
    <property type="project" value="InterPro"/>
</dbReference>
<evidence type="ECO:0000313" key="6">
    <source>
        <dbReference type="EMBL" id="GAA0676447.1"/>
    </source>
</evidence>
<accession>A0AAV3TCN9</accession>
<sequence length="210" mass="22934">MTEVRECDAHGYVVGDSCPICSDAGTVVLGSDRRTRLSKFLSGALRHFPGDAGLELDDQGWTPYDALVDAAVGKYDWARPEHVAAVIATDPKGRFERDVDRVRAAYGHSVDVDLDAEATPVPDELYHGTAPDNLASIRAEGLRPMSRQKVHLSGSIAEAREVGRRHAVDPAVLAIDAAAMREDGLRVVKRGRETYTTDRVPPEYLRELGE</sequence>
<name>A0AAV3TCN9_9EURY</name>
<dbReference type="SUPFAM" id="SSF56399">
    <property type="entry name" value="ADP-ribosylation"/>
    <property type="match status" value="1"/>
</dbReference>
<evidence type="ECO:0000256" key="4">
    <source>
        <dbReference type="ARBA" id="ARBA00025212"/>
    </source>
</evidence>
<keyword evidence="3 5" id="KW-0520">NAD</keyword>
<dbReference type="EMBL" id="BAAADV010000006">
    <property type="protein sequence ID" value="GAA0676447.1"/>
    <property type="molecule type" value="Genomic_DNA"/>
</dbReference>
<dbReference type="GO" id="GO:0000215">
    <property type="term" value="F:tRNA 2'-phosphotransferase activity"/>
    <property type="evidence" value="ECO:0007669"/>
    <property type="project" value="TreeGrafter"/>
</dbReference>
<evidence type="ECO:0000256" key="5">
    <source>
        <dbReference type="HAMAP-Rule" id="MF_00299"/>
    </source>
</evidence>
<dbReference type="GO" id="GO:0006388">
    <property type="term" value="P:tRNA splicing, via endonucleolytic cleavage and ligation"/>
    <property type="evidence" value="ECO:0007669"/>
    <property type="project" value="UniProtKB-UniRule"/>
</dbReference>
<dbReference type="EC" id="2.7.1.-" evidence="5"/>
<reference evidence="6 7" key="1">
    <citation type="journal article" date="2019" name="Int. J. Syst. Evol. Microbiol.">
        <title>The Global Catalogue of Microorganisms (GCM) 10K type strain sequencing project: providing services to taxonomists for standard genome sequencing and annotation.</title>
        <authorList>
            <consortium name="The Broad Institute Genomics Platform"/>
            <consortium name="The Broad Institute Genome Sequencing Center for Infectious Disease"/>
            <person name="Wu L."/>
            <person name="Ma J."/>
        </authorList>
    </citation>
    <scope>NUCLEOTIDE SEQUENCE [LARGE SCALE GENOMIC DNA]</scope>
    <source>
        <strain evidence="6 7">JCM 16328</strain>
    </source>
</reference>
<dbReference type="HAMAP" id="MF_00299">
    <property type="entry name" value="KptA"/>
    <property type="match status" value="1"/>
</dbReference>
<dbReference type="InterPro" id="IPR002745">
    <property type="entry name" value="Ptrans_KptA/Tpt1"/>
</dbReference>
<dbReference type="InterPro" id="IPR042081">
    <property type="entry name" value="RNA_2'-PTrans_C"/>
</dbReference>
<dbReference type="RefSeq" id="WP_343774403.1">
    <property type="nucleotide sequence ID" value="NZ_BAAADV010000006.1"/>
</dbReference>
<dbReference type="Pfam" id="PF01885">
    <property type="entry name" value="PTS_2-RNA"/>
    <property type="match status" value="1"/>
</dbReference>
<keyword evidence="2 5" id="KW-0808">Transferase</keyword>
<dbReference type="Gene3D" id="1.10.10.970">
    <property type="entry name" value="RNA 2'-phosphotransferase, Tpt1/KptA family, N-terminal domain"/>
    <property type="match status" value="1"/>
</dbReference>
<comment type="similarity">
    <text evidence="1 5">Belongs to the KptA/TPT1 family.</text>
</comment>
<comment type="function">
    <text evidence="4 5">Removes the 2'-phosphate from RNA via an intermediate in which the phosphate is ADP-ribosylated by NAD followed by a presumed transesterification to release the RNA and generate ADP-ribose 1''-2''-cyclic phosphate (APPR&gt;P). May function as an ADP-ribosylase.</text>
</comment>
<dbReference type="PANTHER" id="PTHR12684">
    <property type="entry name" value="PUTATIVE PHOSPHOTRANSFERASE"/>
    <property type="match status" value="1"/>
</dbReference>
<dbReference type="PANTHER" id="PTHR12684:SF2">
    <property type="entry name" value="TRNA 2'-PHOSPHOTRANSFERASE 1"/>
    <property type="match status" value="1"/>
</dbReference>
<evidence type="ECO:0000313" key="7">
    <source>
        <dbReference type="Proteomes" id="UP001500420"/>
    </source>
</evidence>
<dbReference type="Gene3D" id="3.20.170.30">
    <property type="match status" value="1"/>
</dbReference>